<dbReference type="Gene3D" id="3.30.565.60">
    <property type="match status" value="1"/>
</dbReference>
<dbReference type="Proteomes" id="UP000285201">
    <property type="component" value="Unassembled WGS sequence"/>
</dbReference>
<dbReference type="InterPro" id="IPR049514">
    <property type="entry name" value="Fic-like_C"/>
</dbReference>
<protein>
    <submittedName>
        <fullName evidence="3">AAA family ATPase</fullName>
    </submittedName>
</protein>
<dbReference type="EMBL" id="QROY01000003">
    <property type="protein sequence ID" value="RHL70177.1"/>
    <property type="molecule type" value="Genomic_DNA"/>
</dbReference>
<dbReference type="InterPro" id="IPR038461">
    <property type="entry name" value="Schlafen_AlbA_2_dom_sf"/>
</dbReference>
<feature type="domain" description="Schlafen AlbA-2" evidence="1">
    <location>
        <begin position="19"/>
        <end position="140"/>
    </location>
</feature>
<evidence type="ECO:0000259" key="2">
    <source>
        <dbReference type="Pfam" id="PF21247"/>
    </source>
</evidence>
<organism evidence="3 4">
    <name type="scientific">Lachnospira eligens</name>
    <dbReference type="NCBI Taxonomy" id="39485"/>
    <lineage>
        <taxon>Bacteria</taxon>
        <taxon>Bacillati</taxon>
        <taxon>Bacillota</taxon>
        <taxon>Clostridia</taxon>
        <taxon>Lachnospirales</taxon>
        <taxon>Lachnospiraceae</taxon>
        <taxon>Lachnospira</taxon>
    </lineage>
</organism>
<dbReference type="PANTHER" id="PTHR30595:SF6">
    <property type="entry name" value="SCHLAFEN ALBA-2 DOMAIN-CONTAINING PROTEIN"/>
    <property type="match status" value="1"/>
</dbReference>
<sequence>MTEDELIGKLKAVQKMKSESNTLELKSAENGCPQHLYDSLSSFSNQDEGGIIIFGIDEKQDYKEVGVYDPQDIQKKINEQCLQMEPIVRALLTVVEKDGKFFVSAEIPSVDLADRPVFYKGKGRLKGSYTRVGDSDEPMTEYEVYSYEAYRKKYQDDIRGVQRATLLSLNQEKLALYIDLLKRGKPNLSNMDTASIYELMSVTRNNEVTLSAAMIFSPYPQAYFPQLCITAIAVPGTEIGCLGGSGERFLDNQRIEGSIPEMLEEAISFVKRNMKNKTIINPKTGIREDRTDYPITAIREAVINALVHRDYSIHTEGMPIQIIMYEDRMEVKNPGGIYGRIKVDQLGKMQPDTRNPVLAFALETLHVTENRYSGIPTIRREMEKYNLREPKFEDERGSFIVTFYKADNISKTKPGLEETNDLLVFCRTPRTRKEICEYLGLSSITYAIQTYVMPLVESGKIKMTNPDKPKSTKQLFYSE</sequence>
<dbReference type="Pfam" id="PF21247">
    <property type="entry name" value="Fic-like_C"/>
    <property type="match status" value="1"/>
</dbReference>
<evidence type="ECO:0000313" key="4">
    <source>
        <dbReference type="Proteomes" id="UP000285201"/>
    </source>
</evidence>
<evidence type="ECO:0000313" key="3">
    <source>
        <dbReference type="EMBL" id="RHL70177.1"/>
    </source>
</evidence>
<dbReference type="InterPro" id="IPR007421">
    <property type="entry name" value="Schlafen_AlbA_2_dom"/>
</dbReference>
<accession>A0A415MD34</accession>
<comment type="caution">
    <text evidence="3">The sequence shown here is derived from an EMBL/GenBank/DDBJ whole genome shotgun (WGS) entry which is preliminary data.</text>
</comment>
<dbReference type="RefSeq" id="WP_118350728.1">
    <property type="nucleotide sequence ID" value="NZ_QRNK01000060.1"/>
</dbReference>
<gene>
    <name evidence="3" type="ORF">DW007_04160</name>
</gene>
<dbReference type="InterPro" id="IPR038475">
    <property type="entry name" value="RecG_C_sf"/>
</dbReference>
<dbReference type="Pfam" id="PF04326">
    <property type="entry name" value="SLFN_AlbA_2"/>
    <property type="match status" value="1"/>
</dbReference>
<proteinExistence type="predicted"/>
<feature type="domain" description="Filamentation induced by cAMP protein Fic-like C-terminal" evidence="2">
    <location>
        <begin position="428"/>
        <end position="474"/>
    </location>
</feature>
<name>A0A415MD34_9FIRM</name>
<dbReference type="PANTHER" id="PTHR30595">
    <property type="entry name" value="GLPR-RELATED TRANSCRIPTIONAL REPRESSOR"/>
    <property type="match status" value="1"/>
</dbReference>
<reference evidence="3 4" key="1">
    <citation type="submission" date="2018-08" db="EMBL/GenBank/DDBJ databases">
        <title>A genome reference for cultivated species of the human gut microbiota.</title>
        <authorList>
            <person name="Zou Y."/>
            <person name="Xue W."/>
            <person name="Luo G."/>
        </authorList>
    </citation>
    <scope>NUCLEOTIDE SEQUENCE [LARGE SCALE GENOMIC DNA]</scope>
    <source>
        <strain evidence="3 4">AF36-7BH</strain>
    </source>
</reference>
<dbReference type="AlphaFoldDB" id="A0A415MD34"/>
<evidence type="ECO:0000259" key="1">
    <source>
        <dbReference type="Pfam" id="PF04326"/>
    </source>
</evidence>
<dbReference type="Pfam" id="PF13749">
    <property type="entry name" value="HATPase_c_4"/>
    <property type="match status" value="1"/>
</dbReference>
<dbReference type="Gene3D" id="3.30.950.30">
    <property type="entry name" value="Schlafen, AAA domain"/>
    <property type="match status" value="1"/>
</dbReference>